<dbReference type="Gene3D" id="3.30.465.10">
    <property type="match status" value="1"/>
</dbReference>
<dbReference type="NCBIfam" id="NF000755">
    <property type="entry name" value="PRK00046.1"/>
    <property type="match status" value="1"/>
</dbReference>
<dbReference type="Proteomes" id="UP000234328">
    <property type="component" value="Unassembled WGS sequence"/>
</dbReference>
<dbReference type="GO" id="GO:0005829">
    <property type="term" value="C:cytosol"/>
    <property type="evidence" value="ECO:0007669"/>
    <property type="project" value="TreeGrafter"/>
</dbReference>
<accession>A0A2N4UDC6</accession>
<evidence type="ECO:0000256" key="15">
    <source>
        <dbReference type="ARBA" id="ARBA00023306"/>
    </source>
</evidence>
<dbReference type="GO" id="GO:0051301">
    <property type="term" value="P:cell division"/>
    <property type="evidence" value="ECO:0007669"/>
    <property type="project" value="UniProtKB-KW"/>
</dbReference>
<evidence type="ECO:0000256" key="13">
    <source>
        <dbReference type="ARBA" id="ARBA00022984"/>
    </source>
</evidence>
<comment type="cofactor">
    <cofactor evidence="1 19">
        <name>FAD</name>
        <dbReference type="ChEBI" id="CHEBI:57692"/>
    </cofactor>
</comment>
<dbReference type="NCBIfam" id="TIGR00179">
    <property type="entry name" value="murB"/>
    <property type="match status" value="1"/>
</dbReference>
<evidence type="ECO:0000256" key="14">
    <source>
        <dbReference type="ARBA" id="ARBA00023002"/>
    </source>
</evidence>
<evidence type="ECO:0000256" key="11">
    <source>
        <dbReference type="ARBA" id="ARBA00022857"/>
    </source>
</evidence>
<dbReference type="InterPro" id="IPR016167">
    <property type="entry name" value="FAD-bd_PCMH_sub1"/>
</dbReference>
<reference evidence="21 22" key="1">
    <citation type="submission" date="2017-10" db="EMBL/GenBank/DDBJ databases">
        <title>Two draft genome sequences of Pusillimonas sp. strains isolated from a nitrate- and radionuclide-contaminated groundwater in Russia.</title>
        <authorList>
            <person name="Grouzdev D.S."/>
            <person name="Tourova T.P."/>
            <person name="Goeva M.A."/>
            <person name="Babich T.L."/>
            <person name="Sokolova D.S."/>
            <person name="Abdullin R."/>
            <person name="Poltaraus A.B."/>
            <person name="Toshchakov S.V."/>
            <person name="Nazina T.N."/>
        </authorList>
    </citation>
    <scope>NUCLEOTIDE SEQUENCE [LARGE SCALE GENOMIC DNA]</scope>
    <source>
        <strain evidence="21 22">JR1/69-2-13</strain>
    </source>
</reference>
<evidence type="ECO:0000256" key="9">
    <source>
        <dbReference type="ARBA" id="ARBA00022630"/>
    </source>
</evidence>
<evidence type="ECO:0000256" key="4">
    <source>
        <dbReference type="ARBA" id="ARBA00004752"/>
    </source>
</evidence>
<evidence type="ECO:0000256" key="6">
    <source>
        <dbReference type="ARBA" id="ARBA00015188"/>
    </source>
</evidence>
<feature type="domain" description="FAD-binding PCMH-type" evidence="20">
    <location>
        <begin position="17"/>
        <end position="187"/>
    </location>
</feature>
<feature type="active site" evidence="19">
    <location>
        <position position="163"/>
    </location>
</feature>
<keyword evidence="10 19" id="KW-0274">FAD</keyword>
<comment type="pathway">
    <text evidence="4 19">Cell wall biogenesis; peptidoglycan biosynthesis.</text>
</comment>
<dbReference type="HAMAP" id="MF_00037">
    <property type="entry name" value="MurB"/>
    <property type="match status" value="1"/>
</dbReference>
<evidence type="ECO:0000256" key="16">
    <source>
        <dbReference type="ARBA" id="ARBA00023316"/>
    </source>
</evidence>
<evidence type="ECO:0000256" key="19">
    <source>
        <dbReference type="HAMAP-Rule" id="MF_00037"/>
    </source>
</evidence>
<dbReference type="Pfam" id="PF02873">
    <property type="entry name" value="MurB_C"/>
    <property type="match status" value="1"/>
</dbReference>
<dbReference type="InterPro" id="IPR003170">
    <property type="entry name" value="MurB"/>
</dbReference>
<comment type="subcellular location">
    <subcellularLocation>
        <location evidence="3 19">Cytoplasm</location>
    </subcellularLocation>
</comment>
<evidence type="ECO:0000259" key="20">
    <source>
        <dbReference type="PROSITE" id="PS51387"/>
    </source>
</evidence>
<evidence type="ECO:0000256" key="2">
    <source>
        <dbReference type="ARBA" id="ARBA00003921"/>
    </source>
</evidence>
<keyword evidence="12 19" id="KW-0133">Cell shape</keyword>
<dbReference type="InterPro" id="IPR016169">
    <property type="entry name" value="FAD-bd_PCMH_sub2"/>
</dbReference>
<dbReference type="AlphaFoldDB" id="A0A2N4UDC6"/>
<name>A0A2N4UDC6_9BURK</name>
<organism evidence="21 22">
    <name type="scientific">Pollutimonas nitritireducens</name>
    <dbReference type="NCBI Taxonomy" id="2045209"/>
    <lineage>
        <taxon>Bacteria</taxon>
        <taxon>Pseudomonadati</taxon>
        <taxon>Pseudomonadota</taxon>
        <taxon>Betaproteobacteria</taxon>
        <taxon>Burkholderiales</taxon>
        <taxon>Alcaligenaceae</taxon>
        <taxon>Pollutimonas</taxon>
    </lineage>
</organism>
<dbReference type="InterPro" id="IPR016166">
    <property type="entry name" value="FAD-bd_PCMH"/>
</dbReference>
<evidence type="ECO:0000313" key="22">
    <source>
        <dbReference type="Proteomes" id="UP000234328"/>
    </source>
</evidence>
<evidence type="ECO:0000256" key="8">
    <source>
        <dbReference type="ARBA" id="ARBA00022618"/>
    </source>
</evidence>
<dbReference type="GO" id="GO:0008360">
    <property type="term" value="P:regulation of cell shape"/>
    <property type="evidence" value="ECO:0007669"/>
    <property type="project" value="UniProtKB-KW"/>
</dbReference>
<evidence type="ECO:0000313" key="21">
    <source>
        <dbReference type="EMBL" id="PLC53030.1"/>
    </source>
</evidence>
<dbReference type="SUPFAM" id="SSF56176">
    <property type="entry name" value="FAD-binding/transporter-associated domain-like"/>
    <property type="match status" value="1"/>
</dbReference>
<dbReference type="InterPro" id="IPR036635">
    <property type="entry name" value="MurB_C_sf"/>
</dbReference>
<feature type="active site" description="Proton donor" evidence="19">
    <location>
        <position position="238"/>
    </location>
</feature>
<evidence type="ECO:0000256" key="12">
    <source>
        <dbReference type="ARBA" id="ARBA00022960"/>
    </source>
</evidence>
<dbReference type="Pfam" id="PF01565">
    <property type="entry name" value="FAD_binding_4"/>
    <property type="match status" value="1"/>
</dbReference>
<dbReference type="Gene3D" id="3.30.43.10">
    <property type="entry name" value="Uridine Diphospho-n-acetylenolpyruvylglucosamine Reductase, domain 2"/>
    <property type="match status" value="1"/>
</dbReference>
<comment type="catalytic activity">
    <reaction evidence="18 19">
        <text>UDP-N-acetyl-alpha-D-muramate + NADP(+) = UDP-N-acetyl-3-O-(1-carboxyvinyl)-alpha-D-glucosamine + NADPH + H(+)</text>
        <dbReference type="Rhea" id="RHEA:12248"/>
        <dbReference type="ChEBI" id="CHEBI:15378"/>
        <dbReference type="ChEBI" id="CHEBI:57783"/>
        <dbReference type="ChEBI" id="CHEBI:58349"/>
        <dbReference type="ChEBI" id="CHEBI:68483"/>
        <dbReference type="ChEBI" id="CHEBI:70757"/>
        <dbReference type="EC" id="1.3.1.98"/>
    </reaction>
</comment>
<keyword evidence="11 19" id="KW-0521">NADP</keyword>
<dbReference type="PANTHER" id="PTHR21071:SF4">
    <property type="entry name" value="UDP-N-ACETYLENOLPYRUVOYLGLUCOSAMINE REDUCTASE"/>
    <property type="match status" value="1"/>
</dbReference>
<evidence type="ECO:0000256" key="5">
    <source>
        <dbReference type="ARBA" id="ARBA00012518"/>
    </source>
</evidence>
<evidence type="ECO:0000256" key="18">
    <source>
        <dbReference type="ARBA" id="ARBA00048914"/>
    </source>
</evidence>
<protein>
    <recommendedName>
        <fullName evidence="6 19">UDP-N-acetylenolpyruvoylglucosamine reductase</fullName>
        <ecNumber evidence="5 19">1.3.1.98</ecNumber>
    </recommendedName>
    <alternativeName>
        <fullName evidence="17 19">UDP-N-acetylmuramate dehydrogenase</fullName>
    </alternativeName>
</protein>
<comment type="similarity">
    <text evidence="19">Belongs to the MurB family.</text>
</comment>
<dbReference type="PROSITE" id="PS51387">
    <property type="entry name" value="FAD_PCMH"/>
    <property type="match status" value="1"/>
</dbReference>
<evidence type="ECO:0000256" key="3">
    <source>
        <dbReference type="ARBA" id="ARBA00004496"/>
    </source>
</evidence>
<keyword evidence="8 19" id="KW-0132">Cell division</keyword>
<feature type="active site" evidence="19">
    <location>
        <position position="334"/>
    </location>
</feature>
<dbReference type="GO" id="GO:0008762">
    <property type="term" value="F:UDP-N-acetylmuramate dehydrogenase activity"/>
    <property type="evidence" value="ECO:0007669"/>
    <property type="project" value="UniProtKB-UniRule"/>
</dbReference>
<keyword evidence="9 19" id="KW-0285">Flavoprotein</keyword>
<dbReference type="RefSeq" id="WP_102070775.1">
    <property type="nucleotide sequence ID" value="NZ_PDNV01000009.1"/>
</dbReference>
<sequence length="339" mass="37325">MLEISGFDLLSSNTLGLPAHAAAMTRYRSTSQLRALSEICRAYPRAFVLGGGSNVVMERDLESLVIKVESAGVSVHSETNDELIIEAHAGENWHKFVSGCVGRGWNGLENLALIPGTVGAAPVQNIGAYGVELDQRFHSLVAWDMLDARLVDMDAADCQFSYRNSFFKQAKPGRWLILKVRFKLPRRWHAVLDYPDLRRHPVLEKAAASVTPKQIFDAVCEIRREKLPDPTLLGNAGSFFKNPIVTLAQYESLKSMVAGVVAYPQDGGLYKLAAGWLIDRAGWKGRRVGSVGVHERQALVLVNYGGATAQDIKRLAKLIQDDVMSRFGVLLEQEPVPVS</sequence>
<evidence type="ECO:0000256" key="7">
    <source>
        <dbReference type="ARBA" id="ARBA00022490"/>
    </source>
</evidence>
<dbReference type="GO" id="GO:0071949">
    <property type="term" value="F:FAD binding"/>
    <property type="evidence" value="ECO:0007669"/>
    <property type="project" value="InterPro"/>
</dbReference>
<evidence type="ECO:0000256" key="10">
    <source>
        <dbReference type="ARBA" id="ARBA00022827"/>
    </source>
</evidence>
<keyword evidence="7 19" id="KW-0963">Cytoplasm</keyword>
<keyword evidence="14 19" id="KW-0560">Oxidoreductase</keyword>
<proteinExistence type="inferred from homology"/>
<comment type="function">
    <text evidence="2 19">Cell wall formation.</text>
</comment>
<evidence type="ECO:0000256" key="1">
    <source>
        <dbReference type="ARBA" id="ARBA00001974"/>
    </source>
</evidence>
<keyword evidence="16 19" id="KW-0961">Cell wall biogenesis/degradation</keyword>
<dbReference type="GO" id="GO:0009252">
    <property type="term" value="P:peptidoglycan biosynthetic process"/>
    <property type="evidence" value="ECO:0007669"/>
    <property type="project" value="UniProtKB-UniRule"/>
</dbReference>
<keyword evidence="15 19" id="KW-0131">Cell cycle</keyword>
<dbReference type="NCBIfam" id="NF010478">
    <property type="entry name" value="PRK13903.1"/>
    <property type="match status" value="1"/>
</dbReference>
<evidence type="ECO:0000256" key="17">
    <source>
        <dbReference type="ARBA" id="ARBA00031026"/>
    </source>
</evidence>
<dbReference type="EMBL" id="PDNV01000009">
    <property type="protein sequence ID" value="PLC53030.1"/>
    <property type="molecule type" value="Genomic_DNA"/>
</dbReference>
<dbReference type="InterPro" id="IPR011601">
    <property type="entry name" value="MurB_C"/>
</dbReference>
<gene>
    <name evidence="19" type="primary">murB</name>
    <name evidence="21" type="ORF">CR155_14585</name>
</gene>
<dbReference type="InterPro" id="IPR036318">
    <property type="entry name" value="FAD-bd_PCMH-like_sf"/>
</dbReference>
<dbReference type="GO" id="GO:0071555">
    <property type="term" value="P:cell wall organization"/>
    <property type="evidence" value="ECO:0007669"/>
    <property type="project" value="UniProtKB-KW"/>
</dbReference>
<dbReference type="SUPFAM" id="SSF56194">
    <property type="entry name" value="Uridine diphospho-N-Acetylenolpyruvylglucosamine reductase, MurB, C-terminal domain"/>
    <property type="match status" value="1"/>
</dbReference>
<dbReference type="Gene3D" id="3.90.78.10">
    <property type="entry name" value="UDP-N-acetylenolpyruvoylglucosamine reductase, C-terminal domain"/>
    <property type="match status" value="1"/>
</dbReference>
<dbReference type="UniPathway" id="UPA00219"/>
<keyword evidence="13 19" id="KW-0573">Peptidoglycan synthesis</keyword>
<dbReference type="OrthoDB" id="9804753at2"/>
<comment type="caution">
    <text evidence="21">The sequence shown here is derived from an EMBL/GenBank/DDBJ whole genome shotgun (WGS) entry which is preliminary data.</text>
</comment>
<dbReference type="PANTHER" id="PTHR21071">
    <property type="entry name" value="UDP-N-ACETYLENOLPYRUVOYLGLUCOSAMINE REDUCTASE"/>
    <property type="match status" value="1"/>
</dbReference>
<keyword evidence="22" id="KW-1185">Reference proteome</keyword>
<dbReference type="EC" id="1.3.1.98" evidence="5 19"/>
<dbReference type="InterPro" id="IPR006094">
    <property type="entry name" value="Oxid_FAD_bind_N"/>
</dbReference>